<dbReference type="Proteomes" id="UP000231246">
    <property type="component" value="Unassembled WGS sequence"/>
</dbReference>
<sequence>MEYKNRKARQYSITDEYVAGIVLTGAEAKSIKSGRMKLDGSYAKIRNNEVFLVGAIIPQYKYSSLKDYDQQRTRKLLLKKSEIISLQSKIQSGRLTLIPLSCYTSRGLVKIKLGLARGKKMHEKRDELKKRDSKREIERELKNY</sequence>
<comment type="similarity">
    <text evidence="3">Belongs to the SmpB family.</text>
</comment>
<gene>
    <name evidence="3" type="primary">smpB</name>
    <name evidence="5" type="ORF">COW99_05575</name>
</gene>
<evidence type="ECO:0000256" key="2">
    <source>
        <dbReference type="ARBA" id="ARBA00022884"/>
    </source>
</evidence>
<evidence type="ECO:0000313" key="5">
    <source>
        <dbReference type="EMBL" id="PIP61226.1"/>
    </source>
</evidence>
<dbReference type="GO" id="GO:0070930">
    <property type="term" value="P:trans-translation-dependent protein tagging"/>
    <property type="evidence" value="ECO:0007669"/>
    <property type="project" value="TreeGrafter"/>
</dbReference>
<comment type="caution">
    <text evidence="5">The sequence shown here is derived from an EMBL/GenBank/DDBJ whole genome shotgun (WGS) entry which is preliminary data.</text>
</comment>
<evidence type="ECO:0000256" key="3">
    <source>
        <dbReference type="HAMAP-Rule" id="MF_00023"/>
    </source>
</evidence>
<dbReference type="Pfam" id="PF01668">
    <property type="entry name" value="SmpB"/>
    <property type="match status" value="1"/>
</dbReference>
<reference evidence="5 6" key="1">
    <citation type="submission" date="2017-09" db="EMBL/GenBank/DDBJ databases">
        <title>Depth-based differentiation of microbial function through sediment-hosted aquifers and enrichment of novel symbionts in the deep terrestrial subsurface.</title>
        <authorList>
            <person name="Probst A.J."/>
            <person name="Ladd B."/>
            <person name="Jarett J.K."/>
            <person name="Geller-Mcgrath D.E."/>
            <person name="Sieber C.M."/>
            <person name="Emerson J.B."/>
            <person name="Anantharaman K."/>
            <person name="Thomas B.C."/>
            <person name="Malmstrom R."/>
            <person name="Stieglmeier M."/>
            <person name="Klingl A."/>
            <person name="Woyke T."/>
            <person name="Ryan C.M."/>
            <person name="Banfield J.F."/>
        </authorList>
    </citation>
    <scope>NUCLEOTIDE SEQUENCE [LARGE SCALE GENOMIC DNA]</scope>
    <source>
        <strain evidence="5">CG22_combo_CG10-13_8_21_14_all_38_20</strain>
    </source>
</reference>
<dbReference type="PANTHER" id="PTHR30308">
    <property type="entry name" value="TMRNA-BINDING COMPONENT OF TRANS-TRANSLATION TAGGING COMPLEX"/>
    <property type="match status" value="1"/>
</dbReference>
<dbReference type="HAMAP" id="MF_00023">
    <property type="entry name" value="SmpB"/>
    <property type="match status" value="1"/>
</dbReference>
<dbReference type="NCBIfam" id="NF003843">
    <property type="entry name" value="PRK05422.1"/>
    <property type="match status" value="1"/>
</dbReference>
<evidence type="ECO:0000313" key="6">
    <source>
        <dbReference type="Proteomes" id="UP000231246"/>
    </source>
</evidence>
<dbReference type="GO" id="GO:0003723">
    <property type="term" value="F:RNA binding"/>
    <property type="evidence" value="ECO:0007669"/>
    <property type="project" value="UniProtKB-UniRule"/>
</dbReference>
<dbReference type="GO" id="GO:0005829">
    <property type="term" value="C:cytosol"/>
    <property type="evidence" value="ECO:0007669"/>
    <property type="project" value="TreeGrafter"/>
</dbReference>
<organism evidence="5 6">
    <name type="scientific">Candidatus Roizmanbacteria bacterium CG22_combo_CG10-13_8_21_14_all_38_20</name>
    <dbReference type="NCBI Taxonomy" id="1974862"/>
    <lineage>
        <taxon>Bacteria</taxon>
        <taxon>Candidatus Roizmaniibacteriota</taxon>
    </lineage>
</organism>
<dbReference type="Gene3D" id="2.40.280.10">
    <property type="match status" value="1"/>
</dbReference>
<comment type="subcellular location">
    <subcellularLocation>
        <location evidence="3">Cytoplasm</location>
    </subcellularLocation>
    <text evidence="3">The tmRNA-SmpB complex associates with stalled 70S ribosomes.</text>
</comment>
<dbReference type="InterPro" id="IPR000037">
    <property type="entry name" value="SsrA-bd_prot"/>
</dbReference>
<name>A0A2H0BU61_9BACT</name>
<evidence type="ECO:0000256" key="1">
    <source>
        <dbReference type="ARBA" id="ARBA00022490"/>
    </source>
</evidence>
<comment type="function">
    <text evidence="3">Required for rescue of stalled ribosomes mediated by trans-translation. Binds to transfer-messenger RNA (tmRNA), required for stable association of tmRNA with ribosomes. tmRNA and SmpB together mimic tRNA shape, replacing the anticodon stem-loop with SmpB. tmRNA is encoded by the ssrA gene; the 2 termini fold to resemble tRNA(Ala) and it encodes a 'tag peptide', a short internal open reading frame. During trans-translation Ala-aminoacylated tmRNA acts like a tRNA, entering the A-site of stalled ribosomes, displacing the stalled mRNA. The ribosome then switches to translate the ORF on the tmRNA; the nascent peptide is terminated with the 'tag peptide' encoded by the tmRNA and targeted for degradation. The ribosome is freed to recommence translation, which seems to be the essential function of trans-translation.</text>
</comment>
<proteinExistence type="inferred from homology"/>
<dbReference type="EMBL" id="PCTA01000033">
    <property type="protein sequence ID" value="PIP61226.1"/>
    <property type="molecule type" value="Genomic_DNA"/>
</dbReference>
<protein>
    <recommendedName>
        <fullName evidence="3">SsrA-binding protein</fullName>
    </recommendedName>
    <alternativeName>
        <fullName evidence="3">Small protein B</fullName>
    </alternativeName>
</protein>
<dbReference type="GO" id="GO:0070929">
    <property type="term" value="P:trans-translation"/>
    <property type="evidence" value="ECO:0007669"/>
    <property type="project" value="UniProtKB-UniRule"/>
</dbReference>
<feature type="region of interest" description="Disordered" evidence="4">
    <location>
        <begin position="124"/>
        <end position="144"/>
    </location>
</feature>
<dbReference type="SUPFAM" id="SSF74982">
    <property type="entry name" value="Small protein B (SmpB)"/>
    <property type="match status" value="1"/>
</dbReference>
<dbReference type="AlphaFoldDB" id="A0A2H0BU61"/>
<keyword evidence="1 3" id="KW-0963">Cytoplasm</keyword>
<evidence type="ECO:0000256" key="4">
    <source>
        <dbReference type="SAM" id="MobiDB-lite"/>
    </source>
</evidence>
<keyword evidence="2 3" id="KW-0694">RNA-binding</keyword>
<dbReference type="InterPro" id="IPR023620">
    <property type="entry name" value="SmpB"/>
</dbReference>
<dbReference type="NCBIfam" id="TIGR00086">
    <property type="entry name" value="smpB"/>
    <property type="match status" value="1"/>
</dbReference>
<accession>A0A2H0BU61</accession>
<dbReference type="PANTHER" id="PTHR30308:SF2">
    <property type="entry name" value="SSRA-BINDING PROTEIN"/>
    <property type="match status" value="1"/>
</dbReference>